<keyword evidence="3" id="KW-1185">Reference proteome</keyword>
<dbReference type="RefSeq" id="WP_058451117.1">
    <property type="nucleotide sequence ID" value="NZ_CAAAIB010000017.1"/>
</dbReference>
<dbReference type="STRING" id="466.Lmac_0286"/>
<reference evidence="2 3" key="1">
    <citation type="submission" date="2015-11" db="EMBL/GenBank/DDBJ databases">
        <title>Genomic analysis of 38 Legionella species identifies large and diverse effector repertoires.</title>
        <authorList>
            <person name="Burstein D."/>
            <person name="Amaro F."/>
            <person name="Zusman T."/>
            <person name="Lifshitz Z."/>
            <person name="Cohen O."/>
            <person name="Gilbert J.A."/>
            <person name="Pupko T."/>
            <person name="Shuman H.A."/>
            <person name="Segal G."/>
        </authorList>
    </citation>
    <scope>NUCLEOTIDE SEQUENCE [LARGE SCALE GENOMIC DNA]</scope>
    <source>
        <strain evidence="2 3">PX-1-G2-E2</strain>
    </source>
</reference>
<dbReference type="OrthoDB" id="4565346at2"/>
<dbReference type="Proteomes" id="UP000054908">
    <property type="component" value="Unassembled WGS sequence"/>
</dbReference>
<accession>A0A0W0WGM9</accession>
<dbReference type="InterPro" id="IPR038694">
    <property type="entry name" value="DUF427_sf"/>
</dbReference>
<proteinExistence type="predicted"/>
<evidence type="ECO:0000313" key="3">
    <source>
        <dbReference type="Proteomes" id="UP000054908"/>
    </source>
</evidence>
<feature type="domain" description="DUF427" evidence="1">
    <location>
        <begin position="25"/>
        <end position="116"/>
    </location>
</feature>
<protein>
    <recommendedName>
        <fullName evidence="1">DUF427 domain-containing protein</fullName>
    </recommendedName>
</protein>
<dbReference type="PANTHER" id="PTHR34310">
    <property type="entry name" value="DUF427 DOMAIN PROTEIN (AFU_ORTHOLOGUE AFUA_3G02220)"/>
    <property type="match status" value="1"/>
</dbReference>
<evidence type="ECO:0000259" key="1">
    <source>
        <dbReference type="Pfam" id="PF04248"/>
    </source>
</evidence>
<comment type="caution">
    <text evidence="2">The sequence shown here is derived from an EMBL/GenBank/DDBJ whole genome shotgun (WGS) entry which is preliminary data.</text>
</comment>
<dbReference type="PATRIC" id="fig|466.6.peg.307"/>
<organism evidence="2 3">
    <name type="scientific">Legionella maceachernii</name>
    <dbReference type="NCBI Taxonomy" id="466"/>
    <lineage>
        <taxon>Bacteria</taxon>
        <taxon>Pseudomonadati</taxon>
        <taxon>Pseudomonadota</taxon>
        <taxon>Gammaproteobacteria</taxon>
        <taxon>Legionellales</taxon>
        <taxon>Legionellaceae</taxon>
        <taxon>Legionella</taxon>
    </lineage>
</organism>
<dbReference type="EMBL" id="LNYL01000006">
    <property type="protein sequence ID" value="KTD31411.1"/>
    <property type="molecule type" value="Genomic_DNA"/>
</dbReference>
<dbReference type="InterPro" id="IPR007361">
    <property type="entry name" value="DUF427"/>
</dbReference>
<dbReference type="PANTHER" id="PTHR34310:SF9">
    <property type="entry name" value="BLR5716 PROTEIN"/>
    <property type="match status" value="1"/>
</dbReference>
<gene>
    <name evidence="2" type="ORF">Lmac_0286</name>
</gene>
<dbReference type="Gene3D" id="2.170.150.40">
    <property type="entry name" value="Domain of unknown function (DUF427)"/>
    <property type="match status" value="1"/>
</dbReference>
<dbReference type="Pfam" id="PF04248">
    <property type="entry name" value="NTP_transf_9"/>
    <property type="match status" value="1"/>
</dbReference>
<name>A0A0W0WGM9_9GAMM</name>
<evidence type="ECO:0000313" key="2">
    <source>
        <dbReference type="EMBL" id="KTD31411.1"/>
    </source>
</evidence>
<dbReference type="AlphaFoldDB" id="A0A0W0WGM9"/>
<sequence length="127" mass="14420">MENKPIKTPGADHPITIEKNPNRIMVIVGGKVVADTYNALTLREADYPPVHYIPRQNVNMALLQRQAQKTYCPYKGNCSYYTISANGQKRETAAWSYETPYTAVEPIKEYIAFYPDRVDAVSETQFA</sequence>